<proteinExistence type="predicted"/>
<gene>
    <name evidence="5" type="ORF">ACFSYJ_26360</name>
</gene>
<dbReference type="EMBL" id="JBHUKU010000015">
    <property type="protein sequence ID" value="MFD2462156.1"/>
    <property type="molecule type" value="Genomic_DNA"/>
</dbReference>
<dbReference type="InterPro" id="IPR029058">
    <property type="entry name" value="AB_hydrolase_fold"/>
</dbReference>
<accession>A0ABW5GMT9</accession>
<dbReference type="Pfam" id="PF03403">
    <property type="entry name" value="PAF-AH_p_II"/>
    <property type="match status" value="1"/>
</dbReference>
<evidence type="ECO:0000256" key="1">
    <source>
        <dbReference type="ARBA" id="ARBA00022801"/>
    </source>
</evidence>
<keyword evidence="2" id="KW-0442">Lipid degradation</keyword>
<dbReference type="SUPFAM" id="SSF53474">
    <property type="entry name" value="alpha/beta-Hydrolases"/>
    <property type="match status" value="1"/>
</dbReference>
<dbReference type="PANTHER" id="PTHR10272">
    <property type="entry name" value="PLATELET-ACTIVATING FACTOR ACETYLHYDROLASE"/>
    <property type="match status" value="1"/>
</dbReference>
<dbReference type="RefSeq" id="WP_345401513.1">
    <property type="nucleotide sequence ID" value="NZ_BAABHG010000012.1"/>
</dbReference>
<organism evidence="5 6">
    <name type="scientific">Amycolatopsis samaneae</name>
    <dbReference type="NCBI Taxonomy" id="664691"/>
    <lineage>
        <taxon>Bacteria</taxon>
        <taxon>Bacillati</taxon>
        <taxon>Actinomycetota</taxon>
        <taxon>Actinomycetes</taxon>
        <taxon>Pseudonocardiales</taxon>
        <taxon>Pseudonocardiaceae</taxon>
        <taxon>Amycolatopsis</taxon>
    </lineage>
</organism>
<dbReference type="GO" id="GO:0016787">
    <property type="term" value="F:hydrolase activity"/>
    <property type="evidence" value="ECO:0007669"/>
    <property type="project" value="UniProtKB-KW"/>
</dbReference>
<name>A0ABW5GMT9_9PSEU</name>
<keyword evidence="4" id="KW-0732">Signal</keyword>
<dbReference type="PANTHER" id="PTHR10272:SF0">
    <property type="entry name" value="PLATELET-ACTIVATING FACTOR ACETYLHYDROLASE"/>
    <property type="match status" value="1"/>
</dbReference>
<keyword evidence="1 5" id="KW-0378">Hydrolase</keyword>
<comment type="caution">
    <text evidence="5">The sequence shown here is derived from an EMBL/GenBank/DDBJ whole genome shotgun (WGS) entry which is preliminary data.</text>
</comment>
<evidence type="ECO:0000256" key="2">
    <source>
        <dbReference type="ARBA" id="ARBA00022963"/>
    </source>
</evidence>
<sequence>MNARRLMVVVSVVLAGLLGVSASASASPALSLPEPGGPLPIGRQVVHLVDTGRADPWQPSQRRELMVSMWYPAVPVGKPSTWVTPAESAASVAGRHLDLPPDTFSRVRVHARENAPVLPSPGRPLVLLSPGAGNSRSTLTSLAERLASKGYVVAGIDHAYESSEVEFPGGRLLPCIPCGQSGDPWPGAVAGRVPDVSFVLDTLLRDRRWPIDPARIGMAGHSAGGSATAAAMTSDRRIRAGVNIDGPLFAPVSIDRPLAVLASPLGKGAYGASWTENWPRLTGWKQRLLLEDSGHSTGTDEGILVDQLGLRGSLPPDLLRNQYGSIDSSVGLDFYRDYLTNFFDGFLKGAR</sequence>
<evidence type="ECO:0000313" key="5">
    <source>
        <dbReference type="EMBL" id="MFD2462156.1"/>
    </source>
</evidence>
<keyword evidence="3" id="KW-0443">Lipid metabolism</keyword>
<dbReference type="Gene3D" id="3.40.50.1820">
    <property type="entry name" value="alpha/beta hydrolase"/>
    <property type="match status" value="1"/>
</dbReference>
<keyword evidence="6" id="KW-1185">Reference proteome</keyword>
<evidence type="ECO:0000313" key="6">
    <source>
        <dbReference type="Proteomes" id="UP001597419"/>
    </source>
</evidence>
<feature type="chain" id="PRO_5046873494" evidence="4">
    <location>
        <begin position="27"/>
        <end position="351"/>
    </location>
</feature>
<protein>
    <submittedName>
        <fullName evidence="5">Alpha/beta hydrolase family protein</fullName>
    </submittedName>
</protein>
<feature type="signal peptide" evidence="4">
    <location>
        <begin position="1"/>
        <end position="26"/>
    </location>
</feature>
<evidence type="ECO:0000256" key="3">
    <source>
        <dbReference type="ARBA" id="ARBA00023098"/>
    </source>
</evidence>
<evidence type="ECO:0000256" key="4">
    <source>
        <dbReference type="SAM" id="SignalP"/>
    </source>
</evidence>
<dbReference type="Proteomes" id="UP001597419">
    <property type="component" value="Unassembled WGS sequence"/>
</dbReference>
<reference evidence="6" key="1">
    <citation type="journal article" date="2019" name="Int. J. Syst. Evol. Microbiol.">
        <title>The Global Catalogue of Microorganisms (GCM) 10K type strain sequencing project: providing services to taxonomists for standard genome sequencing and annotation.</title>
        <authorList>
            <consortium name="The Broad Institute Genomics Platform"/>
            <consortium name="The Broad Institute Genome Sequencing Center for Infectious Disease"/>
            <person name="Wu L."/>
            <person name="Ma J."/>
        </authorList>
    </citation>
    <scope>NUCLEOTIDE SEQUENCE [LARGE SCALE GENOMIC DNA]</scope>
    <source>
        <strain evidence="6">CGMCC 4.7643</strain>
    </source>
</reference>